<protein>
    <recommendedName>
        <fullName evidence="2">mannose-1-phosphate guanylyltransferase</fullName>
        <ecNumber evidence="2">2.7.7.13</ecNumber>
    </recommendedName>
</protein>
<dbReference type="Gene3D" id="3.90.550.10">
    <property type="entry name" value="Spore Coat Polysaccharide Biosynthesis Protein SpsA, Chain A"/>
    <property type="match status" value="1"/>
</dbReference>
<dbReference type="Pfam" id="PF01050">
    <property type="entry name" value="MannoseP_isomer"/>
    <property type="match status" value="1"/>
</dbReference>
<dbReference type="InterPro" id="IPR005835">
    <property type="entry name" value="NTP_transferase_dom"/>
</dbReference>
<dbReference type="GO" id="GO:0016853">
    <property type="term" value="F:isomerase activity"/>
    <property type="evidence" value="ECO:0007669"/>
    <property type="project" value="UniProtKB-KW"/>
</dbReference>
<feature type="domain" description="MannoseP isomerase/GMP-like beta-helix" evidence="11">
    <location>
        <begin position="287"/>
        <end position="341"/>
    </location>
</feature>
<dbReference type="FunFam" id="3.90.550.10:FF:000046">
    <property type="entry name" value="Mannose-1-phosphate guanylyltransferase (GDP)"/>
    <property type="match status" value="1"/>
</dbReference>
<dbReference type="AlphaFoldDB" id="A0A7C4NRT0"/>
<dbReference type="InterPro" id="IPR049577">
    <property type="entry name" value="GMPP_N"/>
</dbReference>
<keyword evidence="12" id="KW-0413">Isomerase</keyword>
<evidence type="ECO:0000256" key="2">
    <source>
        <dbReference type="ARBA" id="ARBA00012387"/>
    </source>
</evidence>
<evidence type="ECO:0000313" key="12">
    <source>
        <dbReference type="EMBL" id="HGQ86278.1"/>
    </source>
</evidence>
<dbReference type="InterPro" id="IPR054566">
    <property type="entry name" value="ManC/GMP-like_b-helix"/>
</dbReference>
<dbReference type="PANTHER" id="PTHR46390:SF1">
    <property type="entry name" value="MANNOSE-1-PHOSPHATE GUANYLYLTRANSFERASE"/>
    <property type="match status" value="1"/>
</dbReference>
<dbReference type="SUPFAM" id="SSF51182">
    <property type="entry name" value="RmlC-like cupins"/>
    <property type="match status" value="1"/>
</dbReference>
<dbReference type="GO" id="GO:0000271">
    <property type="term" value="P:polysaccharide biosynthetic process"/>
    <property type="evidence" value="ECO:0007669"/>
    <property type="project" value="InterPro"/>
</dbReference>
<dbReference type="Pfam" id="PF22640">
    <property type="entry name" value="ManC_GMP_beta-helix"/>
    <property type="match status" value="1"/>
</dbReference>
<evidence type="ECO:0000259" key="11">
    <source>
        <dbReference type="Pfam" id="PF22640"/>
    </source>
</evidence>
<dbReference type="PANTHER" id="PTHR46390">
    <property type="entry name" value="MANNOSE-1-PHOSPHATE GUANYLYLTRANSFERASE"/>
    <property type="match status" value="1"/>
</dbReference>
<evidence type="ECO:0000256" key="6">
    <source>
        <dbReference type="ARBA" id="ARBA00023134"/>
    </source>
</evidence>
<evidence type="ECO:0000256" key="3">
    <source>
        <dbReference type="ARBA" id="ARBA00022679"/>
    </source>
</evidence>
<dbReference type="InterPro" id="IPR011051">
    <property type="entry name" value="RmlC_Cupin_sf"/>
</dbReference>
<comment type="catalytic activity">
    <reaction evidence="7">
        <text>alpha-D-mannose 1-phosphate + GTP + H(+) = GDP-alpha-D-mannose + diphosphate</text>
        <dbReference type="Rhea" id="RHEA:15229"/>
        <dbReference type="ChEBI" id="CHEBI:15378"/>
        <dbReference type="ChEBI" id="CHEBI:33019"/>
        <dbReference type="ChEBI" id="CHEBI:37565"/>
        <dbReference type="ChEBI" id="CHEBI:57527"/>
        <dbReference type="ChEBI" id="CHEBI:58409"/>
        <dbReference type="EC" id="2.7.7.13"/>
    </reaction>
</comment>
<dbReference type="EC" id="2.7.7.13" evidence="2"/>
<evidence type="ECO:0000256" key="4">
    <source>
        <dbReference type="ARBA" id="ARBA00022695"/>
    </source>
</evidence>
<organism evidence="12">
    <name type="scientific">Thermodesulfobacterium geofontis</name>
    <dbReference type="NCBI Taxonomy" id="1295609"/>
    <lineage>
        <taxon>Bacteria</taxon>
        <taxon>Pseudomonadati</taxon>
        <taxon>Thermodesulfobacteriota</taxon>
        <taxon>Thermodesulfobacteria</taxon>
        <taxon>Thermodesulfobacteriales</taxon>
        <taxon>Thermodesulfobacteriaceae</taxon>
        <taxon>Thermodesulfobacterium</taxon>
    </lineage>
</organism>
<evidence type="ECO:0000259" key="10">
    <source>
        <dbReference type="Pfam" id="PF01050"/>
    </source>
</evidence>
<feature type="domain" description="Mannose-6-phosphate isomerase type II C-terminal" evidence="10">
    <location>
        <begin position="349"/>
        <end position="465"/>
    </location>
</feature>
<keyword evidence="3 12" id="KW-0808">Transferase</keyword>
<evidence type="ECO:0000256" key="7">
    <source>
        <dbReference type="ARBA" id="ARBA00047343"/>
    </source>
</evidence>
<evidence type="ECO:0000256" key="5">
    <source>
        <dbReference type="ARBA" id="ARBA00022741"/>
    </source>
</evidence>
<sequence length="470" mass="54350">MKAVILAGGCGTRLFPLSRKNFPKQFLKIGDEKSLFQKTVERTLKAVNDRQDVLIVTNKEYIFHLKNQLKEIGLSEKDVHIIAEPIGRNTAPAIALAVKYLIDRIRVPWEETIFVTPSDHIISPVDKFVEYIDKANQLAKSSYIVTFGIKPTKPETGYGYIEAGEDINHGYKVKKFHEKPSFEKATEYLMKGNFYWNSGMFAFNVESILEEFKNYAKDIYQMIESKTYEQILENFSSMPNISIDYAVMEKTKKAVVIPMSITWSDVGSWDNVDEILPKDENKNLKIGKIIDIDTKNTMIIANKRLISTIGVEDLIIIETDDVILIANKKKAQEVKEVVKKLKERKELKHLADLHTTVYRPWGSYTVLEKGDRYKIKRIKVYPGEALSLQMHYHRSEHWIVVKGTAKVVLENDKEIKEYFVHENESMYVPKATKHRLINPDKVPCEIIEVQVGEYVEEDDIIRFEDDYGRD</sequence>
<comment type="similarity">
    <text evidence="1 8">Belongs to the mannose-6-phosphate isomerase type 2 family.</text>
</comment>
<keyword evidence="4 12" id="KW-0548">Nucleotidyltransferase</keyword>
<dbReference type="InterPro" id="IPR001538">
    <property type="entry name" value="Man6P_isomerase-2_C"/>
</dbReference>
<dbReference type="GO" id="GO:0009298">
    <property type="term" value="P:GDP-mannose biosynthetic process"/>
    <property type="evidence" value="ECO:0007669"/>
    <property type="project" value="TreeGrafter"/>
</dbReference>
<keyword evidence="5" id="KW-0547">Nucleotide-binding</keyword>
<comment type="caution">
    <text evidence="12">The sequence shown here is derived from an EMBL/GenBank/DDBJ whole genome shotgun (WGS) entry which is preliminary data.</text>
</comment>
<dbReference type="CDD" id="cd02213">
    <property type="entry name" value="cupin_PMI_typeII_C"/>
    <property type="match status" value="1"/>
</dbReference>
<proteinExistence type="inferred from homology"/>
<evidence type="ECO:0000256" key="8">
    <source>
        <dbReference type="RuleBase" id="RU004190"/>
    </source>
</evidence>
<dbReference type="InterPro" id="IPR014710">
    <property type="entry name" value="RmlC-like_jellyroll"/>
</dbReference>
<dbReference type="NCBIfam" id="TIGR01479">
    <property type="entry name" value="GMP_PMI"/>
    <property type="match status" value="1"/>
</dbReference>
<dbReference type="EMBL" id="DSZN01000128">
    <property type="protein sequence ID" value="HGQ86278.1"/>
    <property type="molecule type" value="Genomic_DNA"/>
</dbReference>
<dbReference type="Gene3D" id="2.60.120.10">
    <property type="entry name" value="Jelly Rolls"/>
    <property type="match status" value="1"/>
</dbReference>
<name>A0A7C4NRT0_9BACT</name>
<dbReference type="FunFam" id="2.60.120.10:FF:000032">
    <property type="entry name" value="Mannose-1-phosphate guanylyltransferase/mannose-6-phosphate isomerase"/>
    <property type="match status" value="1"/>
</dbReference>
<dbReference type="InterPro" id="IPR006375">
    <property type="entry name" value="Man1P_GuaTrfase/Man6P_Isoase"/>
</dbReference>
<dbReference type="GO" id="GO:0004475">
    <property type="term" value="F:mannose-1-phosphate guanylyltransferase (GTP) activity"/>
    <property type="evidence" value="ECO:0007669"/>
    <property type="project" value="UniProtKB-EC"/>
</dbReference>
<feature type="domain" description="Nucleotidyl transferase" evidence="9">
    <location>
        <begin position="2"/>
        <end position="280"/>
    </location>
</feature>
<dbReference type="InterPro" id="IPR029044">
    <property type="entry name" value="Nucleotide-diphossugar_trans"/>
</dbReference>
<dbReference type="CDD" id="cd02509">
    <property type="entry name" value="GDP-M1P_Guanylyltransferase"/>
    <property type="match status" value="1"/>
</dbReference>
<keyword evidence="6" id="KW-0342">GTP-binding</keyword>
<dbReference type="GO" id="GO:0005525">
    <property type="term" value="F:GTP binding"/>
    <property type="evidence" value="ECO:0007669"/>
    <property type="project" value="UniProtKB-KW"/>
</dbReference>
<gene>
    <name evidence="12" type="ORF">ENT66_08395</name>
</gene>
<evidence type="ECO:0000259" key="9">
    <source>
        <dbReference type="Pfam" id="PF00483"/>
    </source>
</evidence>
<dbReference type="SUPFAM" id="SSF53448">
    <property type="entry name" value="Nucleotide-diphospho-sugar transferases"/>
    <property type="match status" value="1"/>
</dbReference>
<dbReference type="InterPro" id="IPR051161">
    <property type="entry name" value="Mannose-6P_isomerase_type2"/>
</dbReference>
<evidence type="ECO:0000256" key="1">
    <source>
        <dbReference type="ARBA" id="ARBA00006115"/>
    </source>
</evidence>
<accession>A0A7C4NRT0</accession>
<reference evidence="12" key="1">
    <citation type="journal article" date="2020" name="mSystems">
        <title>Genome- and Community-Level Interaction Insights into Carbon Utilization and Element Cycling Functions of Hydrothermarchaeota in Hydrothermal Sediment.</title>
        <authorList>
            <person name="Zhou Z."/>
            <person name="Liu Y."/>
            <person name="Xu W."/>
            <person name="Pan J."/>
            <person name="Luo Z.H."/>
            <person name="Li M."/>
        </authorList>
    </citation>
    <scope>NUCLEOTIDE SEQUENCE [LARGE SCALE GENOMIC DNA]</scope>
    <source>
        <strain evidence="12">SpSt-6</strain>
    </source>
</reference>
<dbReference type="Pfam" id="PF00483">
    <property type="entry name" value="NTP_transferase"/>
    <property type="match status" value="1"/>
</dbReference>